<evidence type="ECO:0000313" key="3">
    <source>
        <dbReference type="Proteomes" id="UP001231189"/>
    </source>
</evidence>
<evidence type="ECO:0000313" key="2">
    <source>
        <dbReference type="EMBL" id="KAK1615393.1"/>
    </source>
</evidence>
<dbReference type="AlphaFoldDB" id="A0AAD8VSN4"/>
<reference evidence="2" key="1">
    <citation type="submission" date="2023-07" db="EMBL/GenBank/DDBJ databases">
        <title>A chromosome-level genome assembly of Lolium multiflorum.</title>
        <authorList>
            <person name="Chen Y."/>
            <person name="Copetti D."/>
            <person name="Kolliker R."/>
            <person name="Studer B."/>
        </authorList>
    </citation>
    <scope>NUCLEOTIDE SEQUENCE</scope>
    <source>
        <strain evidence="2">02402/16</strain>
        <tissue evidence="2">Leaf</tissue>
    </source>
</reference>
<comment type="caution">
    <text evidence="2">The sequence shown here is derived from an EMBL/GenBank/DDBJ whole genome shotgun (WGS) entry which is preliminary data.</text>
</comment>
<keyword evidence="3" id="KW-1185">Reference proteome</keyword>
<sequence>MGKKKKKNDFEVSDSGLKKEVRPNRVPLGVDMAWLMHDNWLPCGKPATGGTCTCRRGDQGEVPQPLPPLPRYTTDIMPAGLPENEALERALQNSASHPPPRPPSSFNSWAAPPPPPAAPAYAPPAANWLWAILKFVVIDNEDE</sequence>
<dbReference type="EMBL" id="JAUUTY010000006">
    <property type="protein sequence ID" value="KAK1615393.1"/>
    <property type="molecule type" value="Genomic_DNA"/>
</dbReference>
<protein>
    <submittedName>
        <fullName evidence="2">Uncharacterized protein</fullName>
    </submittedName>
</protein>
<dbReference type="Proteomes" id="UP001231189">
    <property type="component" value="Unassembled WGS sequence"/>
</dbReference>
<proteinExistence type="predicted"/>
<name>A0AAD8VSN4_LOLMU</name>
<accession>A0AAD8VSN4</accession>
<feature type="compositionally biased region" description="Pro residues" evidence="1">
    <location>
        <begin position="111"/>
        <end position="120"/>
    </location>
</feature>
<feature type="region of interest" description="Disordered" evidence="1">
    <location>
        <begin position="1"/>
        <end position="24"/>
    </location>
</feature>
<evidence type="ECO:0000256" key="1">
    <source>
        <dbReference type="SAM" id="MobiDB-lite"/>
    </source>
</evidence>
<organism evidence="2 3">
    <name type="scientific">Lolium multiflorum</name>
    <name type="common">Italian ryegrass</name>
    <name type="synonym">Lolium perenne subsp. multiflorum</name>
    <dbReference type="NCBI Taxonomy" id="4521"/>
    <lineage>
        <taxon>Eukaryota</taxon>
        <taxon>Viridiplantae</taxon>
        <taxon>Streptophyta</taxon>
        <taxon>Embryophyta</taxon>
        <taxon>Tracheophyta</taxon>
        <taxon>Spermatophyta</taxon>
        <taxon>Magnoliopsida</taxon>
        <taxon>Liliopsida</taxon>
        <taxon>Poales</taxon>
        <taxon>Poaceae</taxon>
        <taxon>BOP clade</taxon>
        <taxon>Pooideae</taxon>
        <taxon>Poodae</taxon>
        <taxon>Poeae</taxon>
        <taxon>Poeae Chloroplast Group 2 (Poeae type)</taxon>
        <taxon>Loliodinae</taxon>
        <taxon>Loliinae</taxon>
        <taxon>Lolium</taxon>
    </lineage>
</organism>
<feature type="region of interest" description="Disordered" evidence="1">
    <location>
        <begin position="56"/>
        <end position="120"/>
    </location>
</feature>
<gene>
    <name evidence="2" type="ORF">QYE76_020910</name>
</gene>